<reference evidence="2 3" key="1">
    <citation type="submission" date="2022-12" db="EMBL/GenBank/DDBJ databases">
        <title>Genomic features and morphological characterization of a novel Knufia sp. strain isolated from spacecraft assembly facility.</title>
        <authorList>
            <person name="Teixeira M."/>
            <person name="Chander A.M."/>
            <person name="Stajich J.E."/>
            <person name="Venkateswaran K."/>
        </authorList>
    </citation>
    <scope>NUCLEOTIDE SEQUENCE [LARGE SCALE GENOMIC DNA]</scope>
    <source>
        <strain evidence="2 3">FJI-L2-BK-P2</strain>
    </source>
</reference>
<comment type="caution">
    <text evidence="2">The sequence shown here is derived from an EMBL/GenBank/DDBJ whole genome shotgun (WGS) entry which is preliminary data.</text>
</comment>
<sequence>MAQISEPILFVSMDGKGVKSSVIRAHAARKGHQKSRQNMAKQSSSSPDQPKKSSTSSADPVTKAKARRKASGKPAQDAATLKARKESTNIKPDDDTEEQQTDQQLIPTTQKKATSPLQIWLPQGMTERFVAMFFETMMPSYTASYNAFNVPNIIKQEWPSYMCHEVFLYTEAAAIQGLYESLQDPTKPPSRQVLKYKAKALSCLKEELMKIENVQLDDYLVMSIFVLASLDLMAGDESAHDAHKKILRSAFAAAGGLHTYGSFVRNTTMRLDSFWRSTASEPTTPAVPLLQPSRAPQLPSHPFAPDLCTLIGNLPTGFQELALQQKLPLDVLEVLGRIADPSQKPLPSLLRSDSSKSSSIDNRSPTTTCGMYLDFWESCPSLSSTTTSTEHNGEPALERLLSLALLIYATNRDATNPLRMYNCITNGAIYDLTYDLPQCETRRAADEEHALFWIWSVTVDAMRDRFGQLTSQGETLLDQQKRRFPGVVGTATEEQVLSRFWFASDKSSGSCLFTPSPVFAPAKLQRSSTYNTAFPESEGMSPPGLSGPTESMDSWSVRTPPHETAEFEYGVGFRGSSNSSDETDSVSSKWHGPGFGLLPSGKEAIELSYGRIERGRLGPVRCLAG</sequence>
<evidence type="ECO:0000313" key="2">
    <source>
        <dbReference type="EMBL" id="KAK5951281.1"/>
    </source>
</evidence>
<dbReference type="AlphaFoldDB" id="A0AAN8F4S0"/>
<protein>
    <submittedName>
        <fullName evidence="2">Uncharacterized protein</fullName>
    </submittedName>
</protein>
<proteinExistence type="predicted"/>
<feature type="region of interest" description="Disordered" evidence="1">
    <location>
        <begin position="1"/>
        <end position="113"/>
    </location>
</feature>
<dbReference type="PANTHER" id="PTHR37540">
    <property type="entry name" value="TRANSCRIPTION FACTOR (ACR-2), PUTATIVE-RELATED-RELATED"/>
    <property type="match status" value="1"/>
</dbReference>
<name>A0AAN8F4S0_9EURO</name>
<dbReference type="Proteomes" id="UP001316803">
    <property type="component" value="Unassembled WGS sequence"/>
</dbReference>
<feature type="region of interest" description="Disordered" evidence="1">
    <location>
        <begin position="534"/>
        <end position="558"/>
    </location>
</feature>
<dbReference type="PANTHER" id="PTHR37540:SF5">
    <property type="entry name" value="TRANSCRIPTION FACTOR DOMAIN-CONTAINING PROTEIN"/>
    <property type="match status" value="1"/>
</dbReference>
<organism evidence="2 3">
    <name type="scientific">Knufia fluminis</name>
    <dbReference type="NCBI Taxonomy" id="191047"/>
    <lineage>
        <taxon>Eukaryota</taxon>
        <taxon>Fungi</taxon>
        <taxon>Dikarya</taxon>
        <taxon>Ascomycota</taxon>
        <taxon>Pezizomycotina</taxon>
        <taxon>Eurotiomycetes</taxon>
        <taxon>Chaetothyriomycetidae</taxon>
        <taxon>Chaetothyriales</taxon>
        <taxon>Trichomeriaceae</taxon>
        <taxon>Knufia</taxon>
    </lineage>
</organism>
<keyword evidence="3" id="KW-1185">Reference proteome</keyword>
<dbReference type="EMBL" id="JAKLMC020000021">
    <property type="protein sequence ID" value="KAK5951281.1"/>
    <property type="molecule type" value="Genomic_DNA"/>
</dbReference>
<evidence type="ECO:0000256" key="1">
    <source>
        <dbReference type="SAM" id="MobiDB-lite"/>
    </source>
</evidence>
<feature type="compositionally biased region" description="Basic and acidic residues" evidence="1">
    <location>
        <begin position="83"/>
        <end position="93"/>
    </location>
</feature>
<feature type="compositionally biased region" description="Low complexity" evidence="1">
    <location>
        <begin position="41"/>
        <end position="57"/>
    </location>
</feature>
<gene>
    <name evidence="2" type="ORF">OHC33_007699</name>
</gene>
<feature type="compositionally biased region" description="Basic residues" evidence="1">
    <location>
        <begin position="26"/>
        <end position="35"/>
    </location>
</feature>
<accession>A0AAN8F4S0</accession>
<feature type="compositionally biased region" description="Polar residues" evidence="1">
    <location>
        <begin position="548"/>
        <end position="557"/>
    </location>
</feature>
<evidence type="ECO:0000313" key="3">
    <source>
        <dbReference type="Proteomes" id="UP001316803"/>
    </source>
</evidence>